<evidence type="ECO:0000313" key="3">
    <source>
        <dbReference type="Proteomes" id="UP001145072"/>
    </source>
</evidence>
<reference evidence="2" key="1">
    <citation type="submission" date="2022-06" db="EMBL/GenBank/DDBJ databases">
        <title>Aquibacillus sp. a new bacterium isolated from soil saline samples.</title>
        <authorList>
            <person name="Galisteo C."/>
            <person name="De La Haba R."/>
            <person name="Sanchez-Porro C."/>
            <person name="Ventosa A."/>
        </authorList>
    </citation>
    <scope>NUCLEOTIDE SEQUENCE</scope>
    <source>
        <strain evidence="2">JCM 12387</strain>
    </source>
</reference>
<keyword evidence="1" id="KW-0812">Transmembrane</keyword>
<keyword evidence="3" id="KW-1185">Reference proteome</keyword>
<organism evidence="2 3">
    <name type="scientific">Aquibacillus koreensis</name>
    <dbReference type="NCBI Taxonomy" id="279446"/>
    <lineage>
        <taxon>Bacteria</taxon>
        <taxon>Bacillati</taxon>
        <taxon>Bacillota</taxon>
        <taxon>Bacilli</taxon>
        <taxon>Bacillales</taxon>
        <taxon>Bacillaceae</taxon>
        <taxon>Aquibacillus</taxon>
    </lineage>
</organism>
<dbReference type="PIRSF" id="PIRSF029895">
    <property type="entry name" value="SpoIV"/>
    <property type="match status" value="1"/>
</dbReference>
<name>A0A9X3WIL3_9BACI</name>
<evidence type="ECO:0000256" key="1">
    <source>
        <dbReference type="SAM" id="Phobius"/>
    </source>
</evidence>
<protein>
    <submittedName>
        <fullName evidence="2">Sporulation protein YqfD</fullName>
    </submittedName>
</protein>
<keyword evidence="1" id="KW-1133">Transmembrane helix</keyword>
<dbReference type="Pfam" id="PF06898">
    <property type="entry name" value="YqfD"/>
    <property type="match status" value="1"/>
</dbReference>
<dbReference type="AlphaFoldDB" id="A0A9X3WIL3"/>
<keyword evidence="1" id="KW-0472">Membrane</keyword>
<comment type="caution">
    <text evidence="2">The sequence shown here is derived from an EMBL/GenBank/DDBJ whole genome shotgun (WGS) entry which is preliminary data.</text>
</comment>
<evidence type="ECO:0000313" key="2">
    <source>
        <dbReference type="EMBL" id="MDC3419046.1"/>
    </source>
</evidence>
<sequence length="406" mass="46350">MKQTQGVFFTGYVTIKVTGHHPELFFDLCARNGITVWNIRKVDNATCTGNVKLAHIRNIRALRRKTIYKLSFVNKKGLPFLTKMVMFRRPLVIGLILSMLFVFFLSNVVWDVKIKGVPLDIEKKITTQLQSYGIKPGAFKFNIGSPGDIQQKLLDDIPELLWVGVSEKGTTYHLEGVEKTTVEEKEKKGPRNLVATKEGEIVKMFVSKGQPIVKVHDVVHKGDLLVSGELGKSKEEEEDESKEQTAKELVAAEGEIIAKTWYETEVIIPLEANYEVLTGENKKKYYLGFGDFLLPVWGFFDHEFDQVYKESSQKNFHFLKWELPISFVKHNIQEKEFVNVERTNDEAKAEAIKQSTKDLQEKLGHEAEITFEKVLHETIDNGKVKLTLYFTVLEDIAKPQPLSQGD</sequence>
<dbReference type="EMBL" id="JAMQJZ010000001">
    <property type="protein sequence ID" value="MDC3419046.1"/>
    <property type="molecule type" value="Genomic_DNA"/>
</dbReference>
<accession>A0A9X3WIL3</accession>
<feature type="transmembrane region" description="Helical" evidence="1">
    <location>
        <begin position="91"/>
        <end position="110"/>
    </location>
</feature>
<dbReference type="NCBIfam" id="TIGR02876">
    <property type="entry name" value="spore_yqfD"/>
    <property type="match status" value="1"/>
</dbReference>
<dbReference type="InterPro" id="IPR010690">
    <property type="entry name" value="YqfD"/>
</dbReference>
<dbReference type="Proteomes" id="UP001145072">
    <property type="component" value="Unassembled WGS sequence"/>
</dbReference>
<proteinExistence type="predicted"/>
<gene>
    <name evidence="2" type="primary">yqfD</name>
    <name evidence="2" type="ORF">NC661_01470</name>
</gene>
<dbReference type="RefSeq" id="WP_259871426.1">
    <property type="nucleotide sequence ID" value="NZ_JAMQJZ010000001.1"/>
</dbReference>